<dbReference type="GO" id="GO:0016747">
    <property type="term" value="F:acyltransferase activity, transferring groups other than amino-acyl groups"/>
    <property type="evidence" value="ECO:0007669"/>
    <property type="project" value="InterPro"/>
</dbReference>
<protein>
    <submittedName>
        <fullName evidence="2">GNAT family N-acetyltransferase</fullName>
    </submittedName>
</protein>
<dbReference type="EMBL" id="CP029554">
    <property type="protein sequence ID" value="AXE35228.1"/>
    <property type="molecule type" value="Genomic_DNA"/>
</dbReference>
<dbReference type="InterPro" id="IPR000182">
    <property type="entry name" value="GNAT_dom"/>
</dbReference>
<keyword evidence="2" id="KW-0808">Transferase</keyword>
<dbReference type="RefSeq" id="WP_114060983.1">
    <property type="nucleotide sequence ID" value="NZ_CP029495.1"/>
</dbReference>
<organism evidence="2 3">
    <name type="scientific">Chromobacterium phragmitis</name>
    <dbReference type="NCBI Taxonomy" id="2202141"/>
    <lineage>
        <taxon>Bacteria</taxon>
        <taxon>Pseudomonadati</taxon>
        <taxon>Pseudomonadota</taxon>
        <taxon>Betaproteobacteria</taxon>
        <taxon>Neisseriales</taxon>
        <taxon>Chromobacteriaceae</taxon>
        <taxon>Chromobacterium</taxon>
    </lineage>
</organism>
<dbReference type="SUPFAM" id="SSF55729">
    <property type="entry name" value="Acyl-CoA N-acyltransferases (Nat)"/>
    <property type="match status" value="1"/>
</dbReference>
<sequence length="157" mass="17937">MSVVLKKAGLADAERLHGMQVESFMPLLLKYQDNEMSPAMEPLEKLRDKIEQPHSCFYLIERGHRVAGGLRVVDLPERGLCRISPLFILPDFQKQGIAQAAMRLVERLHQPRHGWRLDTILEEPGNCHLYEKLGYARMGPARAIKPDMHLIAYGKAR</sequence>
<reference evidence="2 3" key="1">
    <citation type="submission" date="2018-05" db="EMBL/GenBank/DDBJ databases">
        <title>Genome sequencing, assembly and analysis of the novel insecticidal bacterium, Chromobacterium phragmitis.</title>
        <authorList>
            <person name="Sparks M.E."/>
            <person name="Blackburn M.B."/>
            <person name="Gundersen-Rindal D.E."/>
        </authorList>
    </citation>
    <scope>NUCLEOTIDE SEQUENCE [LARGE SCALE GENOMIC DNA]</scope>
    <source>
        <strain evidence="2">IIBBL 274-1</strain>
    </source>
</reference>
<dbReference type="CDD" id="cd04301">
    <property type="entry name" value="NAT_SF"/>
    <property type="match status" value="1"/>
</dbReference>
<evidence type="ECO:0000259" key="1">
    <source>
        <dbReference type="PROSITE" id="PS51186"/>
    </source>
</evidence>
<dbReference type="AlphaFoldDB" id="A0A344UIY0"/>
<dbReference type="Pfam" id="PF00583">
    <property type="entry name" value="Acetyltransf_1"/>
    <property type="match status" value="1"/>
</dbReference>
<dbReference type="KEGG" id="chrb:DK843_13565"/>
<dbReference type="Proteomes" id="UP000252038">
    <property type="component" value="Chromosome"/>
</dbReference>
<dbReference type="PROSITE" id="PS51186">
    <property type="entry name" value="GNAT"/>
    <property type="match status" value="1"/>
</dbReference>
<dbReference type="KEGG" id="chri:DK842_08005"/>
<dbReference type="OrthoDB" id="281808at2"/>
<dbReference type="Gene3D" id="3.40.630.30">
    <property type="match status" value="1"/>
</dbReference>
<dbReference type="InterPro" id="IPR016181">
    <property type="entry name" value="Acyl_CoA_acyltransferase"/>
</dbReference>
<accession>A0A344UIY0</accession>
<feature type="domain" description="N-acetyltransferase" evidence="1">
    <location>
        <begin position="3"/>
        <end position="157"/>
    </location>
</feature>
<gene>
    <name evidence="2" type="ORF">DK843_13565</name>
</gene>
<proteinExistence type="predicted"/>
<evidence type="ECO:0000313" key="3">
    <source>
        <dbReference type="Proteomes" id="UP000252038"/>
    </source>
</evidence>
<evidence type="ECO:0000313" key="2">
    <source>
        <dbReference type="EMBL" id="AXE35228.1"/>
    </source>
</evidence>
<name>A0A344UIY0_9NEIS</name>